<protein>
    <submittedName>
        <fullName evidence="2">Uncharacterized protein</fullName>
    </submittedName>
</protein>
<evidence type="ECO:0000313" key="3">
    <source>
        <dbReference type="Proteomes" id="UP000887116"/>
    </source>
</evidence>
<dbReference type="Proteomes" id="UP000887116">
    <property type="component" value="Unassembled WGS sequence"/>
</dbReference>
<sequence length="80" mass="8934">MLLLAAFGLIILMEQPLTSGFYTNINVDKVGNSLPAGDEAYQHDMHHDIWSDPQGHSCECHALPFPSNLPDTNLIKFLRL</sequence>
<dbReference type="AlphaFoldDB" id="A0A8X6FE62"/>
<feature type="signal peptide" evidence="1">
    <location>
        <begin position="1"/>
        <end position="20"/>
    </location>
</feature>
<dbReference type="EMBL" id="BMAO01001960">
    <property type="protein sequence ID" value="GFQ77142.1"/>
    <property type="molecule type" value="Genomic_DNA"/>
</dbReference>
<comment type="caution">
    <text evidence="2">The sequence shown here is derived from an EMBL/GenBank/DDBJ whole genome shotgun (WGS) entry which is preliminary data.</text>
</comment>
<keyword evidence="1" id="KW-0732">Signal</keyword>
<feature type="chain" id="PRO_5036499829" evidence="1">
    <location>
        <begin position="21"/>
        <end position="80"/>
    </location>
</feature>
<keyword evidence="3" id="KW-1185">Reference proteome</keyword>
<proteinExistence type="predicted"/>
<evidence type="ECO:0000256" key="1">
    <source>
        <dbReference type="SAM" id="SignalP"/>
    </source>
</evidence>
<name>A0A8X6FE62_TRICU</name>
<accession>A0A8X6FE62</accession>
<organism evidence="2 3">
    <name type="scientific">Trichonephila clavata</name>
    <name type="common">Joro spider</name>
    <name type="synonym">Nephila clavata</name>
    <dbReference type="NCBI Taxonomy" id="2740835"/>
    <lineage>
        <taxon>Eukaryota</taxon>
        <taxon>Metazoa</taxon>
        <taxon>Ecdysozoa</taxon>
        <taxon>Arthropoda</taxon>
        <taxon>Chelicerata</taxon>
        <taxon>Arachnida</taxon>
        <taxon>Araneae</taxon>
        <taxon>Araneomorphae</taxon>
        <taxon>Entelegynae</taxon>
        <taxon>Araneoidea</taxon>
        <taxon>Nephilidae</taxon>
        <taxon>Trichonephila</taxon>
    </lineage>
</organism>
<evidence type="ECO:0000313" key="2">
    <source>
        <dbReference type="EMBL" id="GFQ77142.1"/>
    </source>
</evidence>
<reference evidence="2" key="1">
    <citation type="submission" date="2020-07" db="EMBL/GenBank/DDBJ databases">
        <title>Multicomponent nature underlies the extraordinary mechanical properties of spider dragline silk.</title>
        <authorList>
            <person name="Kono N."/>
            <person name="Nakamura H."/>
            <person name="Mori M."/>
            <person name="Yoshida Y."/>
            <person name="Ohtoshi R."/>
            <person name="Malay A.D."/>
            <person name="Moran D.A.P."/>
            <person name="Tomita M."/>
            <person name="Numata K."/>
            <person name="Arakawa K."/>
        </authorList>
    </citation>
    <scope>NUCLEOTIDE SEQUENCE</scope>
</reference>
<gene>
    <name evidence="2" type="ORF">TNCT_10651</name>
</gene>